<dbReference type="InterPro" id="IPR008266">
    <property type="entry name" value="Tyr_kinase_AS"/>
</dbReference>
<dbReference type="Proteomes" id="UP000094527">
    <property type="component" value="Unassembled WGS sequence"/>
</dbReference>
<evidence type="ECO:0000313" key="9">
    <source>
        <dbReference type="Proteomes" id="UP000094527"/>
    </source>
</evidence>
<comment type="catalytic activity">
    <reaction evidence="2">
        <text>L-tyrosyl-[protein] + ATP = O-phospho-L-tyrosyl-[protein] + ADP + H(+)</text>
        <dbReference type="Rhea" id="RHEA:10596"/>
        <dbReference type="Rhea" id="RHEA-COMP:10136"/>
        <dbReference type="Rhea" id="RHEA-COMP:20101"/>
        <dbReference type="ChEBI" id="CHEBI:15378"/>
        <dbReference type="ChEBI" id="CHEBI:30616"/>
        <dbReference type="ChEBI" id="CHEBI:46858"/>
        <dbReference type="ChEBI" id="CHEBI:61978"/>
        <dbReference type="ChEBI" id="CHEBI:456216"/>
        <dbReference type="EC" id="2.7.10.1"/>
    </reaction>
</comment>
<dbReference type="GO" id="GO:0043235">
    <property type="term" value="C:receptor complex"/>
    <property type="evidence" value="ECO:0007669"/>
    <property type="project" value="TreeGrafter"/>
</dbReference>
<evidence type="ECO:0000259" key="7">
    <source>
        <dbReference type="PROSITE" id="PS50011"/>
    </source>
</evidence>
<dbReference type="Gene3D" id="1.10.510.10">
    <property type="entry name" value="Transferase(Phosphotransferase) domain 1"/>
    <property type="match status" value="1"/>
</dbReference>
<dbReference type="InterPro" id="IPR050122">
    <property type="entry name" value="RTK"/>
</dbReference>
<organism evidence="8 9">
    <name type="scientific">Orchesella cincta</name>
    <name type="common">Springtail</name>
    <name type="synonym">Podura cincta</name>
    <dbReference type="NCBI Taxonomy" id="48709"/>
    <lineage>
        <taxon>Eukaryota</taxon>
        <taxon>Metazoa</taxon>
        <taxon>Ecdysozoa</taxon>
        <taxon>Arthropoda</taxon>
        <taxon>Hexapoda</taxon>
        <taxon>Collembola</taxon>
        <taxon>Entomobryomorpha</taxon>
        <taxon>Entomobryoidea</taxon>
        <taxon>Orchesellidae</taxon>
        <taxon>Orchesellinae</taxon>
        <taxon>Orchesella</taxon>
    </lineage>
</organism>
<dbReference type="GO" id="GO:0007169">
    <property type="term" value="P:cell surface receptor protein tyrosine kinase signaling pathway"/>
    <property type="evidence" value="ECO:0007669"/>
    <property type="project" value="TreeGrafter"/>
</dbReference>
<dbReference type="PANTHER" id="PTHR24416">
    <property type="entry name" value="TYROSINE-PROTEIN KINASE RECEPTOR"/>
    <property type="match status" value="1"/>
</dbReference>
<feature type="active site" description="Proton acceptor" evidence="3">
    <location>
        <position position="157"/>
    </location>
</feature>
<dbReference type="AlphaFoldDB" id="A0A1D2MUS3"/>
<comment type="subcellular location">
    <subcellularLocation>
        <location evidence="1">Membrane</location>
        <topology evidence="1">Single-pass membrane protein</topology>
    </subcellularLocation>
</comment>
<dbReference type="SUPFAM" id="SSF56112">
    <property type="entry name" value="Protein kinase-like (PK-like)"/>
    <property type="match status" value="1"/>
</dbReference>
<keyword evidence="5" id="KW-0460">Magnesium</keyword>
<dbReference type="PRINTS" id="PR00109">
    <property type="entry name" value="TYRKINASE"/>
</dbReference>
<dbReference type="PROSITE" id="PS50011">
    <property type="entry name" value="PROTEIN_KINASE_DOM"/>
    <property type="match status" value="1"/>
</dbReference>
<feature type="binding site" evidence="4">
    <location>
        <position position="161"/>
    </location>
    <ligand>
        <name>ATP</name>
        <dbReference type="ChEBI" id="CHEBI:30616"/>
    </ligand>
</feature>
<evidence type="ECO:0000256" key="2">
    <source>
        <dbReference type="ARBA" id="ARBA00051243"/>
    </source>
</evidence>
<dbReference type="GO" id="GO:0004714">
    <property type="term" value="F:transmembrane receptor protein tyrosine kinase activity"/>
    <property type="evidence" value="ECO:0007669"/>
    <property type="project" value="UniProtKB-EC"/>
</dbReference>
<evidence type="ECO:0000256" key="1">
    <source>
        <dbReference type="ARBA" id="ARBA00004167"/>
    </source>
</evidence>
<name>A0A1D2MUS3_ORCCI</name>
<dbReference type="GO" id="GO:0005524">
    <property type="term" value="F:ATP binding"/>
    <property type="evidence" value="ECO:0007669"/>
    <property type="project" value="UniProtKB-UniRule"/>
</dbReference>
<dbReference type="OrthoDB" id="6077854at2759"/>
<dbReference type="Gene3D" id="3.30.200.20">
    <property type="entry name" value="Phosphorylase Kinase, domain 1"/>
    <property type="match status" value="1"/>
</dbReference>
<evidence type="ECO:0000256" key="4">
    <source>
        <dbReference type="PIRSR" id="PIRSR000615-2"/>
    </source>
</evidence>
<dbReference type="STRING" id="48709.A0A1D2MUS3"/>
<dbReference type="Pfam" id="PF07714">
    <property type="entry name" value="PK_Tyr_Ser-Thr"/>
    <property type="match status" value="1"/>
</dbReference>
<dbReference type="PROSITE" id="PS00107">
    <property type="entry name" value="PROTEIN_KINASE_ATP"/>
    <property type="match status" value="1"/>
</dbReference>
<dbReference type="PANTHER" id="PTHR24416:SF600">
    <property type="entry name" value="PDGF- AND VEGF-RECEPTOR RELATED, ISOFORM J"/>
    <property type="match status" value="1"/>
</dbReference>
<keyword evidence="4 6" id="KW-0547">Nucleotide-binding</keyword>
<feature type="binding site" evidence="5">
    <location>
        <position position="175"/>
    </location>
    <ligand>
        <name>Mg(2+)</name>
        <dbReference type="ChEBI" id="CHEBI:18420"/>
    </ligand>
</feature>
<evidence type="ECO:0000256" key="6">
    <source>
        <dbReference type="PROSITE-ProRule" id="PRU10141"/>
    </source>
</evidence>
<dbReference type="GO" id="GO:0046872">
    <property type="term" value="F:metal ion binding"/>
    <property type="evidence" value="ECO:0007669"/>
    <property type="project" value="UniProtKB-KW"/>
</dbReference>
<reference evidence="8 9" key="1">
    <citation type="journal article" date="2016" name="Genome Biol. Evol.">
        <title>Gene Family Evolution Reflects Adaptation to Soil Environmental Stressors in the Genome of the Collembolan Orchesella cincta.</title>
        <authorList>
            <person name="Faddeeva-Vakhrusheva A."/>
            <person name="Derks M.F."/>
            <person name="Anvar S.Y."/>
            <person name="Agamennone V."/>
            <person name="Suring W."/>
            <person name="Smit S."/>
            <person name="van Straalen N.M."/>
            <person name="Roelofs D."/>
        </authorList>
    </citation>
    <scope>NUCLEOTIDE SEQUENCE [LARGE SCALE GENOMIC DNA]</scope>
    <source>
        <tissue evidence="8">Mixed pool</tissue>
    </source>
</reference>
<protein>
    <submittedName>
        <fullName evidence="8">Vascular endothelial growth factor receptor 1</fullName>
    </submittedName>
</protein>
<comment type="caution">
    <text evidence="8">The sequence shown here is derived from an EMBL/GenBank/DDBJ whole genome shotgun (WGS) entry which is preliminary data.</text>
</comment>
<dbReference type="InterPro" id="IPR000719">
    <property type="entry name" value="Prot_kinase_dom"/>
</dbReference>
<dbReference type="InterPro" id="IPR017441">
    <property type="entry name" value="Protein_kinase_ATP_BS"/>
</dbReference>
<dbReference type="CDD" id="cd00192">
    <property type="entry name" value="PTKc"/>
    <property type="match status" value="1"/>
</dbReference>
<keyword evidence="8" id="KW-0675">Receptor</keyword>
<dbReference type="PIRSF" id="PIRSF000615">
    <property type="entry name" value="TyrPK_CSF1-R"/>
    <property type="match status" value="1"/>
</dbReference>
<feature type="domain" description="Protein kinase" evidence="7">
    <location>
        <begin position="1"/>
        <end position="280"/>
    </location>
</feature>
<dbReference type="InterPro" id="IPR011009">
    <property type="entry name" value="Kinase-like_dom_sf"/>
</dbReference>
<accession>A0A1D2MUS3</accession>
<proteinExistence type="predicted"/>
<feature type="binding site" evidence="5">
    <location>
        <position position="162"/>
    </location>
    <ligand>
        <name>Mg(2+)</name>
        <dbReference type="ChEBI" id="CHEBI:18420"/>
    </ligand>
</feature>
<keyword evidence="9" id="KW-1185">Reference proteome</keyword>
<feature type="binding site" evidence="4 6">
    <location>
        <position position="30"/>
    </location>
    <ligand>
        <name>ATP</name>
        <dbReference type="ChEBI" id="CHEBI:30616"/>
    </ligand>
</feature>
<sequence length="344" mass="38895">FQEKNILGKGEFAIVVRGKIISESRLAAIKISKPTVDVNFFKIFLSEIKIMLYIGKHKNVVSLIGVCTQDIKHRKLLHLFCFVKSTILQICDLGSLERVLRSSRTNFVNLINANQELDSALAPQNDAHLSTIDLISFSAQIANGMAFLVEKSIVHADLAARNVLLTSNKVAKISDFGFLNNLLQAPLPWRWMAIESLTTLAFSEQSDVWSYGVTLFEIFSLGDMPFPNESWNKQFLIRLQSGMRMGRPLFSTQEIYSKITTCWEKDPALRPTFHNLKSYFGNALILLERELISNDIGSNFENSILRDIAMPVQPDPNTGNTELLQLYSNQNTHQNLYVNTFSTN</sequence>
<evidence type="ECO:0000256" key="5">
    <source>
        <dbReference type="PIRSR" id="PIRSR000615-3"/>
    </source>
</evidence>
<evidence type="ECO:0000256" key="3">
    <source>
        <dbReference type="PIRSR" id="PIRSR000615-1"/>
    </source>
</evidence>
<keyword evidence="4 6" id="KW-0067">ATP-binding</keyword>
<feature type="non-terminal residue" evidence="8">
    <location>
        <position position="1"/>
    </location>
</feature>
<dbReference type="OMA" id="GEMMANC"/>
<dbReference type="GO" id="GO:0005886">
    <property type="term" value="C:plasma membrane"/>
    <property type="evidence" value="ECO:0007669"/>
    <property type="project" value="TreeGrafter"/>
</dbReference>
<dbReference type="EMBL" id="LJIJ01000506">
    <property type="protein sequence ID" value="ODM96756.1"/>
    <property type="molecule type" value="Genomic_DNA"/>
</dbReference>
<evidence type="ECO:0000313" key="8">
    <source>
        <dbReference type="EMBL" id="ODM96756.1"/>
    </source>
</evidence>
<dbReference type="InterPro" id="IPR001245">
    <property type="entry name" value="Ser-Thr/Tyr_kinase_cat_dom"/>
</dbReference>
<keyword evidence="5" id="KW-0479">Metal-binding</keyword>
<gene>
    <name evidence="8" type="ORF">Ocin01_09933</name>
</gene>
<dbReference type="PROSITE" id="PS00109">
    <property type="entry name" value="PROTEIN_KINASE_TYR"/>
    <property type="match status" value="1"/>
</dbReference>